<evidence type="ECO:0000256" key="1">
    <source>
        <dbReference type="ARBA" id="ARBA00004141"/>
    </source>
</evidence>
<dbReference type="AlphaFoldDB" id="A0A0P7UJH4"/>
<feature type="transmembrane region" description="Helical" evidence="14">
    <location>
        <begin position="141"/>
        <end position="159"/>
    </location>
</feature>
<sequence length="248" mass="28603">MKREQQVASGARHPYWPRDLSIPSYVENDRSMAEILTFLFSVSGLMLLAAWFFTGRAVPGPRGGRKLSGARRLALCWFSVCGFIHLVVEGWFIFYHGTIPSDQSLLSQLCKQNTSTSRKEYSKGDSRYVISDNFTVCVETITVLCWGPLSIWAVLAFLYNRPNRFLLQLVISLGQLYGAVLYFFTEHRDGYIHSQPGHPIYFWFYFFFLNLLWVIIPAFLILDAWGQLSAAQVLYDSRLVEKDRSKRQ</sequence>
<dbReference type="PROSITE" id="PS51751">
    <property type="entry name" value="EXPERA"/>
    <property type="match status" value="1"/>
</dbReference>
<keyword evidence="3" id="KW-0444">Lipid biosynthesis</keyword>
<comment type="subcellular location">
    <subcellularLocation>
        <location evidence="1">Membrane</location>
        <topology evidence="1">Multi-pass membrane protein</topology>
    </subcellularLocation>
</comment>
<keyword evidence="7" id="KW-0756">Sterol biosynthesis</keyword>
<evidence type="ECO:0000256" key="3">
    <source>
        <dbReference type="ARBA" id="ARBA00022516"/>
    </source>
</evidence>
<organism evidence="16 17">
    <name type="scientific">Scleropages formosus</name>
    <name type="common">Asian bonytongue</name>
    <name type="synonym">Osteoglossum formosum</name>
    <dbReference type="NCBI Taxonomy" id="113540"/>
    <lineage>
        <taxon>Eukaryota</taxon>
        <taxon>Metazoa</taxon>
        <taxon>Chordata</taxon>
        <taxon>Craniata</taxon>
        <taxon>Vertebrata</taxon>
        <taxon>Euteleostomi</taxon>
        <taxon>Actinopterygii</taxon>
        <taxon>Neopterygii</taxon>
        <taxon>Teleostei</taxon>
        <taxon>Osteoglossocephala</taxon>
        <taxon>Osteoglossomorpha</taxon>
        <taxon>Osteoglossiformes</taxon>
        <taxon>Osteoglossidae</taxon>
        <taxon>Scleropages</taxon>
    </lineage>
</organism>
<keyword evidence="4 13" id="KW-0812">Transmembrane</keyword>
<evidence type="ECO:0000256" key="12">
    <source>
        <dbReference type="ARBA" id="ARBA00023235"/>
    </source>
</evidence>
<comment type="similarity">
    <text evidence="2">Belongs to the EBP family.</text>
</comment>
<protein>
    <submittedName>
        <fullName evidence="16">3-beta-hydroxysteroid-Delta(8), Delta(7)-isomerase-like</fullName>
    </submittedName>
</protein>
<dbReference type="Pfam" id="PF05241">
    <property type="entry name" value="EBP"/>
    <property type="match status" value="1"/>
</dbReference>
<evidence type="ECO:0000259" key="15">
    <source>
        <dbReference type="PROSITE" id="PS51751"/>
    </source>
</evidence>
<keyword evidence="5" id="KW-0752">Steroid biosynthesis</keyword>
<evidence type="ECO:0000313" key="17">
    <source>
        <dbReference type="Proteomes" id="UP000034805"/>
    </source>
</evidence>
<feature type="transmembrane region" description="Helical" evidence="14">
    <location>
        <begin position="35"/>
        <end position="53"/>
    </location>
</feature>
<proteinExistence type="inferred from homology"/>
<evidence type="ECO:0000256" key="14">
    <source>
        <dbReference type="SAM" id="Phobius"/>
    </source>
</evidence>
<dbReference type="GO" id="GO:0016020">
    <property type="term" value="C:membrane"/>
    <property type="evidence" value="ECO:0007669"/>
    <property type="project" value="UniProtKB-SubCell"/>
</dbReference>
<evidence type="ECO:0000256" key="13">
    <source>
        <dbReference type="PROSITE-ProRule" id="PRU01087"/>
    </source>
</evidence>
<keyword evidence="12 16" id="KW-0413">Isomerase</keyword>
<dbReference type="GO" id="GO:0006695">
    <property type="term" value="P:cholesterol biosynthetic process"/>
    <property type="evidence" value="ECO:0007669"/>
    <property type="project" value="TreeGrafter"/>
</dbReference>
<evidence type="ECO:0000256" key="5">
    <source>
        <dbReference type="ARBA" id="ARBA00022955"/>
    </source>
</evidence>
<evidence type="ECO:0000256" key="7">
    <source>
        <dbReference type="ARBA" id="ARBA00023011"/>
    </source>
</evidence>
<feature type="domain" description="EXPERA" evidence="15">
    <location>
        <begin position="70"/>
        <end position="221"/>
    </location>
</feature>
<feature type="transmembrane region" description="Helical" evidence="14">
    <location>
        <begin position="74"/>
        <end position="94"/>
    </location>
</feature>
<evidence type="ECO:0000313" key="16">
    <source>
        <dbReference type="EMBL" id="KPP61445.1"/>
    </source>
</evidence>
<evidence type="ECO:0000256" key="8">
    <source>
        <dbReference type="ARBA" id="ARBA00023098"/>
    </source>
</evidence>
<accession>A0A0P7UJH4</accession>
<dbReference type="PANTHER" id="PTHR14207:SF0">
    <property type="entry name" value="3-BETA-HYDROXYSTEROID-DELTA(8),DELTA(7)-ISOMERASE"/>
    <property type="match status" value="1"/>
</dbReference>
<dbReference type="GO" id="GO:0047750">
    <property type="term" value="F:cholestenol delta-isomerase activity"/>
    <property type="evidence" value="ECO:0007669"/>
    <property type="project" value="InterPro"/>
</dbReference>
<dbReference type="PANTHER" id="PTHR14207">
    <property type="entry name" value="STEROL ISOMERASE"/>
    <property type="match status" value="1"/>
</dbReference>
<dbReference type="InterPro" id="IPR033118">
    <property type="entry name" value="EXPERA"/>
</dbReference>
<keyword evidence="8" id="KW-0443">Lipid metabolism</keyword>
<name>A0A0P7UJH4_SCLFO</name>
<evidence type="ECO:0000256" key="9">
    <source>
        <dbReference type="ARBA" id="ARBA00023136"/>
    </source>
</evidence>
<dbReference type="Proteomes" id="UP000034805">
    <property type="component" value="Unassembled WGS sequence"/>
</dbReference>
<dbReference type="GO" id="GO:0005783">
    <property type="term" value="C:endoplasmic reticulum"/>
    <property type="evidence" value="ECO:0007669"/>
    <property type="project" value="TreeGrafter"/>
</dbReference>
<evidence type="ECO:0000256" key="11">
    <source>
        <dbReference type="ARBA" id="ARBA00023221"/>
    </source>
</evidence>
<evidence type="ECO:0000256" key="6">
    <source>
        <dbReference type="ARBA" id="ARBA00022989"/>
    </source>
</evidence>
<reference evidence="16 17" key="1">
    <citation type="submission" date="2015-08" db="EMBL/GenBank/DDBJ databases">
        <title>The genome of the Asian arowana (Scleropages formosus).</title>
        <authorList>
            <person name="Tan M.H."/>
            <person name="Gan H.M."/>
            <person name="Croft L.J."/>
            <person name="Austin C.M."/>
        </authorList>
    </citation>
    <scope>NUCLEOTIDE SEQUENCE [LARGE SCALE GENOMIC DNA]</scope>
    <source>
        <strain evidence="16">Aro1</strain>
    </source>
</reference>
<keyword evidence="9 13" id="KW-0472">Membrane</keyword>
<evidence type="ECO:0000256" key="2">
    <source>
        <dbReference type="ARBA" id="ARBA00008337"/>
    </source>
</evidence>
<dbReference type="GO" id="GO:0004769">
    <property type="term" value="F:steroid Delta-isomerase activity"/>
    <property type="evidence" value="ECO:0007669"/>
    <property type="project" value="TreeGrafter"/>
</dbReference>
<dbReference type="InterPro" id="IPR007905">
    <property type="entry name" value="EBP"/>
</dbReference>
<feature type="transmembrane region" description="Helical" evidence="14">
    <location>
        <begin position="166"/>
        <end position="185"/>
    </location>
</feature>
<evidence type="ECO:0000256" key="4">
    <source>
        <dbReference type="ARBA" id="ARBA00022692"/>
    </source>
</evidence>
<keyword evidence="6 13" id="KW-1133">Transmembrane helix</keyword>
<comment type="caution">
    <text evidence="16">The sequence shown here is derived from an EMBL/GenBank/DDBJ whole genome shotgun (WGS) entry which is preliminary data.</text>
</comment>
<dbReference type="EMBL" id="JARO02009596">
    <property type="protein sequence ID" value="KPP61445.1"/>
    <property type="molecule type" value="Genomic_DNA"/>
</dbReference>
<dbReference type="STRING" id="113540.ENSSFOP00015016321"/>
<keyword evidence="11" id="KW-0753">Steroid metabolism</keyword>
<keyword evidence="10" id="KW-1207">Sterol metabolism</keyword>
<dbReference type="GO" id="GO:0000247">
    <property type="term" value="F:C-8 sterol isomerase activity"/>
    <property type="evidence" value="ECO:0007669"/>
    <property type="project" value="TreeGrafter"/>
</dbReference>
<evidence type="ECO:0000256" key="10">
    <source>
        <dbReference type="ARBA" id="ARBA00023166"/>
    </source>
</evidence>
<gene>
    <name evidence="16" type="ORF">Z043_120453</name>
</gene>
<feature type="transmembrane region" description="Helical" evidence="14">
    <location>
        <begin position="200"/>
        <end position="222"/>
    </location>
</feature>